<evidence type="ECO:0000313" key="4">
    <source>
        <dbReference type="Proteomes" id="UP000799438"/>
    </source>
</evidence>
<protein>
    <recommendedName>
        <fullName evidence="2">Nephrocystin 3-like N-terminal domain-containing protein</fullName>
    </recommendedName>
</protein>
<dbReference type="AlphaFoldDB" id="A0A6A6BS77"/>
<keyword evidence="4" id="KW-1185">Reference proteome</keyword>
<dbReference type="Pfam" id="PF24883">
    <property type="entry name" value="NPHP3_N"/>
    <property type="match status" value="1"/>
</dbReference>
<dbReference type="EMBL" id="ML995475">
    <property type="protein sequence ID" value="KAF2146952.1"/>
    <property type="molecule type" value="Genomic_DNA"/>
</dbReference>
<dbReference type="InterPro" id="IPR056884">
    <property type="entry name" value="NPHP3-like_N"/>
</dbReference>
<organism evidence="3 4">
    <name type="scientific">Aplosporella prunicola CBS 121167</name>
    <dbReference type="NCBI Taxonomy" id="1176127"/>
    <lineage>
        <taxon>Eukaryota</taxon>
        <taxon>Fungi</taxon>
        <taxon>Dikarya</taxon>
        <taxon>Ascomycota</taxon>
        <taxon>Pezizomycotina</taxon>
        <taxon>Dothideomycetes</taxon>
        <taxon>Dothideomycetes incertae sedis</taxon>
        <taxon>Botryosphaeriales</taxon>
        <taxon>Aplosporellaceae</taxon>
        <taxon>Aplosporella</taxon>
    </lineage>
</organism>
<gene>
    <name evidence="3" type="ORF">K452DRAFT_315144</name>
</gene>
<sequence>MDLTSGVAGLVSFTIELAQLTYNYVSGVKDADRASTSVRDALNSLLETLLALESSVTGQFLPNLPSHQSDLLSQSHIDACKQRLLILLERLRAQLKLDGTLKKRHSLSWPFKKQETLQLVSELHDSRDTFQAMLAVDTRSIAIDTNQQINKIKNDQEFEKVLSWLLPKATSSLRFSKRREHCAKTENWIVEEPAVKAWTQSNSGSVLWCYGSPGSGKSVLM</sequence>
<name>A0A6A6BS77_9PEZI</name>
<feature type="domain" description="Nephrocystin 3-like N-terminal" evidence="2">
    <location>
        <begin position="185"/>
        <end position="221"/>
    </location>
</feature>
<evidence type="ECO:0000259" key="2">
    <source>
        <dbReference type="Pfam" id="PF24883"/>
    </source>
</evidence>
<evidence type="ECO:0000256" key="1">
    <source>
        <dbReference type="ARBA" id="ARBA00022737"/>
    </source>
</evidence>
<evidence type="ECO:0000313" key="3">
    <source>
        <dbReference type="EMBL" id="KAF2146952.1"/>
    </source>
</evidence>
<dbReference type="Proteomes" id="UP000799438">
    <property type="component" value="Unassembled WGS sequence"/>
</dbReference>
<dbReference type="OrthoDB" id="195446at2759"/>
<keyword evidence="1" id="KW-0677">Repeat</keyword>
<reference evidence="3" key="1">
    <citation type="journal article" date="2020" name="Stud. Mycol.">
        <title>101 Dothideomycetes genomes: a test case for predicting lifestyles and emergence of pathogens.</title>
        <authorList>
            <person name="Haridas S."/>
            <person name="Albert R."/>
            <person name="Binder M."/>
            <person name="Bloem J."/>
            <person name="Labutti K."/>
            <person name="Salamov A."/>
            <person name="Andreopoulos B."/>
            <person name="Baker S."/>
            <person name="Barry K."/>
            <person name="Bills G."/>
            <person name="Bluhm B."/>
            <person name="Cannon C."/>
            <person name="Castanera R."/>
            <person name="Culley D."/>
            <person name="Daum C."/>
            <person name="Ezra D."/>
            <person name="Gonzalez J."/>
            <person name="Henrissat B."/>
            <person name="Kuo A."/>
            <person name="Liang C."/>
            <person name="Lipzen A."/>
            <person name="Lutzoni F."/>
            <person name="Magnuson J."/>
            <person name="Mondo S."/>
            <person name="Nolan M."/>
            <person name="Ohm R."/>
            <person name="Pangilinan J."/>
            <person name="Park H.-J."/>
            <person name="Ramirez L."/>
            <person name="Alfaro M."/>
            <person name="Sun H."/>
            <person name="Tritt A."/>
            <person name="Yoshinaga Y."/>
            <person name="Zwiers L.-H."/>
            <person name="Turgeon B."/>
            <person name="Goodwin S."/>
            <person name="Spatafora J."/>
            <person name="Crous P."/>
            <person name="Grigoriev I."/>
        </authorList>
    </citation>
    <scope>NUCLEOTIDE SEQUENCE</scope>
    <source>
        <strain evidence="3">CBS 121167</strain>
    </source>
</reference>
<dbReference type="PANTHER" id="PTHR10039:SF16">
    <property type="entry name" value="GPI INOSITOL-DEACYLASE"/>
    <property type="match status" value="1"/>
</dbReference>
<accession>A0A6A6BS77</accession>
<dbReference type="PANTHER" id="PTHR10039">
    <property type="entry name" value="AMELOGENIN"/>
    <property type="match status" value="1"/>
</dbReference>
<dbReference type="GeneID" id="54301334"/>
<proteinExistence type="predicted"/>
<dbReference type="RefSeq" id="XP_033402660.1">
    <property type="nucleotide sequence ID" value="XM_033543837.1"/>
</dbReference>